<dbReference type="AlphaFoldDB" id="A0A7R9G150"/>
<accession>A0A7R9G150</accession>
<comment type="function">
    <text evidence="9">Functions as a component of the nuclear pore complex (NPC).</text>
</comment>
<dbReference type="EMBL" id="OC003241">
    <property type="protein sequence ID" value="CAD7263017.1"/>
    <property type="molecule type" value="Genomic_DNA"/>
</dbReference>
<evidence type="ECO:0000256" key="3">
    <source>
        <dbReference type="ARBA" id="ARBA00022448"/>
    </source>
</evidence>
<gene>
    <name evidence="10" type="ORF">TSIB3V08_LOCUS7109</name>
</gene>
<evidence type="ECO:0000256" key="9">
    <source>
        <dbReference type="RuleBase" id="RU365073"/>
    </source>
</evidence>
<dbReference type="GO" id="GO:0006606">
    <property type="term" value="P:protein import into nucleus"/>
    <property type="evidence" value="ECO:0007669"/>
    <property type="project" value="TreeGrafter"/>
</dbReference>
<evidence type="ECO:0000256" key="5">
    <source>
        <dbReference type="ARBA" id="ARBA00022927"/>
    </source>
</evidence>
<dbReference type="GO" id="GO:0045893">
    <property type="term" value="P:positive regulation of DNA-templated transcription"/>
    <property type="evidence" value="ECO:0007669"/>
    <property type="project" value="TreeGrafter"/>
</dbReference>
<evidence type="ECO:0000256" key="7">
    <source>
        <dbReference type="ARBA" id="ARBA00023132"/>
    </source>
</evidence>
<name>A0A7R9G150_TIMSH</name>
<keyword evidence="6 9" id="KW-0811">Translocation</keyword>
<dbReference type="InterPro" id="IPR011502">
    <property type="entry name" value="Nucleoporin_Nup85"/>
</dbReference>
<evidence type="ECO:0000256" key="2">
    <source>
        <dbReference type="ARBA" id="ARBA00005573"/>
    </source>
</evidence>
<comment type="subunit">
    <text evidence="9">Component of the nuclear pore complex (NPC).</text>
</comment>
<keyword evidence="7 9" id="KW-0906">Nuclear pore complex</keyword>
<dbReference type="PANTHER" id="PTHR13373">
    <property type="entry name" value="FROUNT PROTEIN-RELATED"/>
    <property type="match status" value="1"/>
</dbReference>
<keyword evidence="5 9" id="KW-0653">Protein transport</keyword>
<evidence type="ECO:0000256" key="1">
    <source>
        <dbReference type="ARBA" id="ARBA00004567"/>
    </source>
</evidence>
<evidence type="ECO:0000256" key="8">
    <source>
        <dbReference type="ARBA" id="ARBA00023242"/>
    </source>
</evidence>
<keyword evidence="4 9" id="KW-0509">mRNA transport</keyword>
<dbReference type="GO" id="GO:0017056">
    <property type="term" value="F:structural constituent of nuclear pore"/>
    <property type="evidence" value="ECO:0007669"/>
    <property type="project" value="TreeGrafter"/>
</dbReference>
<protein>
    <recommendedName>
        <fullName evidence="9">Nuclear pore complex protein Nup85</fullName>
    </recommendedName>
</protein>
<dbReference type="GO" id="GO:0006406">
    <property type="term" value="P:mRNA export from nucleus"/>
    <property type="evidence" value="ECO:0007669"/>
    <property type="project" value="TreeGrafter"/>
</dbReference>
<dbReference type="GO" id="GO:0031080">
    <property type="term" value="C:nuclear pore outer ring"/>
    <property type="evidence" value="ECO:0007669"/>
    <property type="project" value="TreeGrafter"/>
</dbReference>
<dbReference type="GO" id="GO:0031965">
    <property type="term" value="C:nuclear membrane"/>
    <property type="evidence" value="ECO:0007669"/>
    <property type="project" value="UniProtKB-UniRule"/>
</dbReference>
<evidence type="ECO:0000313" key="10">
    <source>
        <dbReference type="EMBL" id="CAD7263017.1"/>
    </source>
</evidence>
<organism evidence="10">
    <name type="scientific">Timema shepardi</name>
    <name type="common">Walking stick</name>
    <dbReference type="NCBI Taxonomy" id="629360"/>
    <lineage>
        <taxon>Eukaryota</taxon>
        <taxon>Metazoa</taxon>
        <taxon>Ecdysozoa</taxon>
        <taxon>Arthropoda</taxon>
        <taxon>Hexapoda</taxon>
        <taxon>Insecta</taxon>
        <taxon>Pterygota</taxon>
        <taxon>Neoptera</taxon>
        <taxon>Polyneoptera</taxon>
        <taxon>Phasmatodea</taxon>
        <taxon>Timematodea</taxon>
        <taxon>Timematoidea</taxon>
        <taxon>Timematidae</taxon>
        <taxon>Timema</taxon>
    </lineage>
</organism>
<dbReference type="PANTHER" id="PTHR13373:SF21">
    <property type="entry name" value="NUCLEAR PORE COMPLEX PROTEIN NUP85"/>
    <property type="match status" value="1"/>
</dbReference>
<keyword evidence="9" id="KW-0472">Membrane</keyword>
<evidence type="ECO:0000256" key="4">
    <source>
        <dbReference type="ARBA" id="ARBA00022816"/>
    </source>
</evidence>
<reference evidence="10" key="1">
    <citation type="submission" date="2020-11" db="EMBL/GenBank/DDBJ databases">
        <authorList>
            <person name="Tran Van P."/>
        </authorList>
    </citation>
    <scope>NUCLEOTIDE SEQUENCE</scope>
</reference>
<keyword evidence="8 9" id="KW-0539">Nucleus</keyword>
<sequence length="693" mass="78624">MPGAVRQVAGGAAMWTPIENLVVFRYKHVTGHLQELPNKSAPHEAKIHEVRPDILLFDPMIRKLINESNGTFLEGQKLMAKATMSEARSDLLKMSKQYRAIIRACLENLQKELERASEPRKATLSSLVSIFYNVEFLWHLCEILYVDAVPGDIVLPQLLEWIRFHFFRCERRATAIIDASYISMETEGNGAESEPEYWETMIGLVLQGQLEATRALLRLHSAAATEPFRSADFILKTMPTFSVYGRLTSTEFISRWKAWQRECSGKIQSGMFSARKPLQLIMKLLCGDKEAFSEVKGHCETWYQYMAAWLLYTEPTVKSFDLTFHAHQCIALFRGPDKLNTTDVIILALLEADLQKVIKLISTTMEKGWFAVHLTNLLYHCGCLNILDSQQVNVAPRLHEHLLLEYGSLLMGHRSLWQVGASYLDHCPTKGRACLERILPCLTLDTEARALKIIQVARDRNMNDVVLATCKLMAMKSYQRQRLGNALTWTFRSRDSSMAGFLADKFLQMYCRDSTFQSSDLLHNMGTCMLVSDRLTFLGKYCEFHQLFNVGEYRNAAMLLVELLKAKLAPKYFLLTLLEDAVALLESNDIVFNSDDTHELASCLDQLIEDGVVDVRTSCLPKEYPEQENKTNVEPTSCKVSIAVPGSWETHLFLHVQPFRGGGGFGADFWPISAFGLASVFDLICKESVRRGH</sequence>
<comment type="subcellular location">
    <subcellularLocation>
        <location evidence="1 9">Nucleus</location>
        <location evidence="1 9">Nuclear pore complex</location>
    </subcellularLocation>
</comment>
<dbReference type="Pfam" id="PF07575">
    <property type="entry name" value="Nucleopor_Nup85"/>
    <property type="match status" value="1"/>
</dbReference>
<evidence type="ECO:0000256" key="6">
    <source>
        <dbReference type="ARBA" id="ARBA00023010"/>
    </source>
</evidence>
<keyword evidence="3 9" id="KW-0813">Transport</keyword>
<proteinExistence type="inferred from homology"/>
<comment type="similarity">
    <text evidence="2 9">Belongs to the nucleoporin Nup85 family.</text>
</comment>